<gene>
    <name evidence="1" type="ORF">M436DRAFT_48247</name>
</gene>
<dbReference type="RefSeq" id="XP_013426556.1">
    <property type="nucleotide sequence ID" value="XM_013571102.1"/>
</dbReference>
<dbReference type="InterPro" id="IPR011990">
    <property type="entry name" value="TPR-like_helical_dom_sf"/>
</dbReference>
<organism evidence="1 2">
    <name type="scientific">Aureobasidium namibiae CBS 147.97</name>
    <dbReference type="NCBI Taxonomy" id="1043004"/>
    <lineage>
        <taxon>Eukaryota</taxon>
        <taxon>Fungi</taxon>
        <taxon>Dikarya</taxon>
        <taxon>Ascomycota</taxon>
        <taxon>Pezizomycotina</taxon>
        <taxon>Dothideomycetes</taxon>
        <taxon>Dothideomycetidae</taxon>
        <taxon>Dothideales</taxon>
        <taxon>Saccotheciaceae</taxon>
        <taxon>Aureobasidium</taxon>
    </lineage>
</organism>
<dbReference type="Gene3D" id="1.20.58.320">
    <property type="entry name" value="TPR-like"/>
    <property type="match status" value="1"/>
</dbReference>
<dbReference type="Proteomes" id="UP000027730">
    <property type="component" value="Unassembled WGS sequence"/>
</dbReference>
<dbReference type="AlphaFoldDB" id="A0A074WSH6"/>
<dbReference type="OrthoDB" id="414698at2759"/>
<proteinExistence type="predicted"/>
<dbReference type="STRING" id="1043004.A0A074WSH6"/>
<dbReference type="EMBL" id="KL584711">
    <property type="protein sequence ID" value="KEQ72697.1"/>
    <property type="molecule type" value="Genomic_DNA"/>
</dbReference>
<dbReference type="GeneID" id="25410845"/>
<keyword evidence="2" id="KW-1185">Reference proteome</keyword>
<evidence type="ECO:0000313" key="1">
    <source>
        <dbReference type="EMBL" id="KEQ72697.1"/>
    </source>
</evidence>
<dbReference type="SUPFAM" id="SSF48452">
    <property type="entry name" value="TPR-like"/>
    <property type="match status" value="1"/>
</dbReference>
<evidence type="ECO:0000313" key="2">
    <source>
        <dbReference type="Proteomes" id="UP000027730"/>
    </source>
</evidence>
<dbReference type="InterPro" id="IPR010323">
    <property type="entry name" value="DUF924"/>
</dbReference>
<dbReference type="Pfam" id="PF06041">
    <property type="entry name" value="DUF924"/>
    <property type="match status" value="1"/>
</dbReference>
<dbReference type="HOGENOM" id="CLU_065010_0_1_1"/>
<sequence>MSEQSPKDALAEAFASGILDCLQDFWFSHLEDETHIIVPSAKDINVWFVDKSEEFDESCRDKFGSVLNLILSRQYSANDIVAATNPDSALDWMSLIILLDQMPRNCYRGMGAAKVFNFFDPLALAIALRAKELGIHQRPDVRYRLGYRLWLFMPFEHAEDMQMQEVMIEEQKERFQDVEMLMHGEVDKEDVITASWREVLMRKIEEFGALRSILQKAVDEHYAAIRKFGRFPYRNVALGRSSSQEEQAFLDTM</sequence>
<dbReference type="Gene3D" id="1.25.40.10">
    <property type="entry name" value="Tetratricopeptide repeat domain"/>
    <property type="match status" value="1"/>
</dbReference>
<protein>
    <submittedName>
        <fullName evidence="1">DUF924-domain-containing protein</fullName>
    </submittedName>
</protein>
<name>A0A074WSH6_9PEZI</name>
<accession>A0A074WSH6</accession>
<reference evidence="1 2" key="1">
    <citation type="journal article" date="2014" name="BMC Genomics">
        <title>Genome sequencing of four Aureobasidium pullulans varieties: biotechnological potential, stress tolerance, and description of new species.</title>
        <authorList>
            <person name="Gostin Ar C."/>
            <person name="Ohm R.A."/>
            <person name="Kogej T."/>
            <person name="Sonjak S."/>
            <person name="Turk M."/>
            <person name="Zajc J."/>
            <person name="Zalar P."/>
            <person name="Grube M."/>
            <person name="Sun H."/>
            <person name="Han J."/>
            <person name="Sharma A."/>
            <person name="Chiniquy J."/>
            <person name="Ngan C.Y."/>
            <person name="Lipzen A."/>
            <person name="Barry K."/>
            <person name="Grigoriev I.V."/>
            <person name="Gunde-Cimerman N."/>
        </authorList>
    </citation>
    <scope>NUCLEOTIDE SEQUENCE [LARGE SCALE GENOMIC DNA]</scope>
    <source>
        <strain evidence="1 2">CBS 147.97</strain>
    </source>
</reference>